<accession>A0A514DBD8</accession>
<protein>
    <submittedName>
        <fullName evidence="2">Uncharacterized protein</fullName>
    </submittedName>
</protein>
<feature type="compositionally biased region" description="Basic and acidic residues" evidence="1">
    <location>
        <begin position="89"/>
        <end position="100"/>
    </location>
</feature>
<organism evidence="2">
    <name type="scientific">Leviviridae sp</name>
    <dbReference type="NCBI Taxonomy" id="2027243"/>
    <lineage>
        <taxon>Viruses</taxon>
        <taxon>Riboviria</taxon>
        <taxon>Orthornavirae</taxon>
        <taxon>Lenarviricota</taxon>
        <taxon>Leviviricetes</taxon>
        <taxon>Norzivirales</taxon>
        <taxon>Fiersviridae</taxon>
    </lineage>
</organism>
<evidence type="ECO:0000256" key="1">
    <source>
        <dbReference type="SAM" id="MobiDB-lite"/>
    </source>
</evidence>
<dbReference type="EMBL" id="MN035877">
    <property type="protein sequence ID" value="QDH90924.1"/>
    <property type="molecule type" value="Genomic_RNA"/>
</dbReference>
<proteinExistence type="predicted"/>
<gene>
    <name evidence="2" type="ORF">H1Rhizo26FD577_000004</name>
</gene>
<reference evidence="2" key="1">
    <citation type="submission" date="2019-05" db="EMBL/GenBank/DDBJ databases">
        <title>Metatranscriptomic reconstruction reveals RNA viruses with the potential to shape carbon cycling in soil.</title>
        <authorList>
            <person name="Starr E.P."/>
            <person name="Nuccio E."/>
            <person name="Pett-Ridge J."/>
            <person name="Banfield J.F."/>
            <person name="Firestone M.K."/>
        </authorList>
    </citation>
    <scope>NUCLEOTIDE SEQUENCE</scope>
    <source>
        <strain evidence="2">H1_Rhizo_26_FD_scaffold_577</strain>
    </source>
</reference>
<sequence>MSFLPGLQDAVSKAYTTLDDIVEFASKGHDVLQLLQTLTLAVADIFHHTGIKPVEVVVPPVKSDQLSIFTGVSPNNPFAGPPVTWDATTRSEKISRDLQP</sequence>
<name>A0A514DBD8_9VIRU</name>
<evidence type="ECO:0000313" key="2">
    <source>
        <dbReference type="EMBL" id="QDH90924.1"/>
    </source>
</evidence>
<feature type="region of interest" description="Disordered" evidence="1">
    <location>
        <begin position="80"/>
        <end position="100"/>
    </location>
</feature>